<sequence>MTDIPEILLQKAEELEERTAKLYPDLKPLVKQCFLNTIETTVKRLEDGSIFVITGDIPAMWLRDSAAQVKPYVAFAREDEALREILRGVIEKQAFYVCIDPYANAFNAADSGKAFGHQDKSDVMSGWVWERKYEVDSLCAPLYLAREYYKTTGDRKIFTPRFHQMVKEIEETFTAQQNRSDAPYFFTRTNCPDSDTLPFDGRGTPVGYTGMTWSGFRPSDDACQYGYLIPANMMAVVALRYASELVSCGFEDDALSQSCADLAEKINAGIQRFGIVEHPRFGKIYAYETDGLGNYNLMDDANSPSLLAIPYLGYRDKDDEIYRNTRRFILSAENPYYFTGKAASGIGSPHTPKNYIWHISLIMQILTSSSEEEIHSCLSMLARTHAGTNFMHEGFDADEPTKFTREWFAWANTLFAQMMARLTGLI</sequence>
<dbReference type="SMART" id="SM01149">
    <property type="entry name" value="DUF1237"/>
    <property type="match status" value="1"/>
</dbReference>
<gene>
    <name evidence="1" type="ORF">IAA54_09025</name>
</gene>
<dbReference type="AlphaFoldDB" id="A0A9D1J1P1"/>
<dbReference type="InterPro" id="IPR012341">
    <property type="entry name" value="6hp_glycosidase-like_sf"/>
</dbReference>
<dbReference type="Pfam" id="PF06824">
    <property type="entry name" value="Glyco_hydro_125"/>
    <property type="match status" value="1"/>
</dbReference>
<dbReference type="PIRSF" id="PIRSF028846">
    <property type="entry name" value="UCP028846"/>
    <property type="match status" value="1"/>
</dbReference>
<dbReference type="Proteomes" id="UP000886785">
    <property type="component" value="Unassembled WGS sequence"/>
</dbReference>
<dbReference type="InterPro" id="IPR008313">
    <property type="entry name" value="GH125"/>
</dbReference>
<dbReference type="GO" id="GO:0016787">
    <property type="term" value="F:hydrolase activity"/>
    <property type="evidence" value="ECO:0007669"/>
    <property type="project" value="UniProtKB-KW"/>
</dbReference>
<dbReference type="GO" id="GO:0005975">
    <property type="term" value="P:carbohydrate metabolic process"/>
    <property type="evidence" value="ECO:0007669"/>
    <property type="project" value="InterPro"/>
</dbReference>
<dbReference type="Gene3D" id="1.50.10.10">
    <property type="match status" value="1"/>
</dbReference>
<proteinExistence type="predicted"/>
<keyword evidence="1" id="KW-0378">Hydrolase</keyword>
<reference evidence="1" key="1">
    <citation type="submission" date="2020-10" db="EMBL/GenBank/DDBJ databases">
        <authorList>
            <person name="Gilroy R."/>
        </authorList>
    </citation>
    <scope>NUCLEOTIDE SEQUENCE</scope>
    <source>
        <strain evidence="1">ChiSjej1B19-7085</strain>
    </source>
</reference>
<reference evidence="1" key="2">
    <citation type="journal article" date="2021" name="PeerJ">
        <title>Extensive microbial diversity within the chicken gut microbiome revealed by metagenomics and culture.</title>
        <authorList>
            <person name="Gilroy R."/>
            <person name="Ravi A."/>
            <person name="Getino M."/>
            <person name="Pursley I."/>
            <person name="Horton D.L."/>
            <person name="Alikhan N.F."/>
            <person name="Baker D."/>
            <person name="Gharbi K."/>
            <person name="Hall N."/>
            <person name="Watson M."/>
            <person name="Adriaenssens E.M."/>
            <person name="Foster-Nyarko E."/>
            <person name="Jarju S."/>
            <person name="Secka A."/>
            <person name="Antonio M."/>
            <person name="Oren A."/>
            <person name="Chaudhuri R.R."/>
            <person name="La Ragione R."/>
            <person name="Hildebrand F."/>
            <person name="Pallen M.J."/>
        </authorList>
    </citation>
    <scope>NUCLEOTIDE SEQUENCE</scope>
    <source>
        <strain evidence="1">ChiSjej1B19-7085</strain>
    </source>
</reference>
<dbReference type="EMBL" id="DVHF01000106">
    <property type="protein sequence ID" value="HIR57801.1"/>
    <property type="molecule type" value="Genomic_DNA"/>
</dbReference>
<organism evidence="1 2">
    <name type="scientific">Candidatus Gallacutalibacter pullicola</name>
    <dbReference type="NCBI Taxonomy" id="2840830"/>
    <lineage>
        <taxon>Bacteria</taxon>
        <taxon>Bacillati</taxon>
        <taxon>Bacillota</taxon>
        <taxon>Clostridia</taxon>
        <taxon>Eubacteriales</taxon>
        <taxon>Candidatus Gallacutalibacter</taxon>
    </lineage>
</organism>
<accession>A0A9D1J1P1</accession>
<evidence type="ECO:0000313" key="1">
    <source>
        <dbReference type="EMBL" id="HIR57801.1"/>
    </source>
</evidence>
<evidence type="ECO:0000313" key="2">
    <source>
        <dbReference type="Proteomes" id="UP000886785"/>
    </source>
</evidence>
<dbReference type="PANTHER" id="PTHR31047:SF0">
    <property type="entry name" value="MEIOTICALLY UP-REGULATED GENE 157 PROTEIN"/>
    <property type="match status" value="1"/>
</dbReference>
<protein>
    <submittedName>
        <fullName evidence="1">Glycoside hydrolase family 125 protein</fullName>
    </submittedName>
</protein>
<name>A0A9D1J1P1_9FIRM</name>
<dbReference type="InterPro" id="IPR008928">
    <property type="entry name" value="6-hairpin_glycosidase_sf"/>
</dbReference>
<dbReference type="SUPFAM" id="SSF48208">
    <property type="entry name" value="Six-hairpin glycosidases"/>
    <property type="match status" value="1"/>
</dbReference>
<comment type="caution">
    <text evidence="1">The sequence shown here is derived from an EMBL/GenBank/DDBJ whole genome shotgun (WGS) entry which is preliminary data.</text>
</comment>
<dbReference type="PANTHER" id="PTHR31047">
    <property type="entry name" value="MEIOTICALLY UP-REGULATED GENE 157 PROTEIN"/>
    <property type="match status" value="1"/>
</dbReference>